<sequence>MGQTEASVSAAAIESTHPLDSLIGAIGSAAFPERAGASLRALCGAELAFIFRIVDARPVEFVSIGCDGSDRVEHVRNTYLGGRWWQFDDEINELGSSSGDACRLLKTDFKLSAPPRLRQTLYGQLNIRDRVLMCGRAGGDPLVLGITRSEQLGPFETRQVDVLGERAATLLSIVARHYDLAMRARRLPGLLTDLAEIERQVALSGERLTARETEVCARYLYGVPTAGIAADLGIGTETVVTYRKRLYERLSIGSHRELLLWYLNVCGRLQ</sequence>
<dbReference type="Pfam" id="PF00196">
    <property type="entry name" value="GerE"/>
    <property type="match status" value="1"/>
</dbReference>
<feature type="domain" description="HTH luxR-type" evidence="1">
    <location>
        <begin position="222"/>
        <end position="249"/>
    </location>
</feature>
<dbReference type="Gene3D" id="1.10.10.10">
    <property type="entry name" value="Winged helix-like DNA-binding domain superfamily/Winged helix DNA-binding domain"/>
    <property type="match status" value="1"/>
</dbReference>
<reference evidence="2 3" key="1">
    <citation type="submission" date="2015-11" db="EMBL/GenBank/DDBJ databases">
        <title>Expanding the genomic diversity of Burkholderia species for the development of highly accurate diagnostics.</title>
        <authorList>
            <person name="Sahl J."/>
            <person name="Keim P."/>
            <person name="Wagner D."/>
        </authorList>
    </citation>
    <scope>NUCLEOTIDE SEQUENCE [LARGE SCALE GENOMIC DNA]</scope>
    <source>
        <strain evidence="2 3">MSMB574WGS</strain>
    </source>
</reference>
<dbReference type="PRINTS" id="PR00038">
    <property type="entry name" value="HTHLUXR"/>
</dbReference>
<organism evidence="2 3">
    <name type="scientific">Burkholderia pseudomultivorans</name>
    <dbReference type="NCBI Taxonomy" id="1207504"/>
    <lineage>
        <taxon>Bacteria</taxon>
        <taxon>Pseudomonadati</taxon>
        <taxon>Pseudomonadota</taxon>
        <taxon>Betaproteobacteria</taxon>
        <taxon>Burkholderiales</taxon>
        <taxon>Burkholderiaceae</taxon>
        <taxon>Burkholderia</taxon>
        <taxon>Burkholderia cepacia complex</taxon>
    </lineage>
</organism>
<proteinExistence type="predicted"/>
<dbReference type="SUPFAM" id="SSF46894">
    <property type="entry name" value="C-terminal effector domain of the bipartite response regulators"/>
    <property type="match status" value="1"/>
</dbReference>
<evidence type="ECO:0000313" key="2">
    <source>
        <dbReference type="EMBL" id="KWF68703.1"/>
    </source>
</evidence>
<dbReference type="GO" id="GO:0006355">
    <property type="term" value="P:regulation of DNA-templated transcription"/>
    <property type="evidence" value="ECO:0007669"/>
    <property type="project" value="InterPro"/>
</dbReference>
<protein>
    <recommendedName>
        <fullName evidence="1">HTH luxR-type domain-containing protein</fullName>
    </recommendedName>
</protein>
<dbReference type="InterPro" id="IPR036388">
    <property type="entry name" value="WH-like_DNA-bd_sf"/>
</dbReference>
<gene>
    <name evidence="2" type="ORF">WT57_00095</name>
</gene>
<accession>A0A132F3Y6</accession>
<evidence type="ECO:0000259" key="1">
    <source>
        <dbReference type="PROSITE" id="PS00622"/>
    </source>
</evidence>
<dbReference type="InterPro" id="IPR016032">
    <property type="entry name" value="Sig_transdc_resp-reg_C-effctor"/>
</dbReference>
<name>A0A132F3Y6_9BURK</name>
<dbReference type="GO" id="GO:0003677">
    <property type="term" value="F:DNA binding"/>
    <property type="evidence" value="ECO:0007669"/>
    <property type="project" value="InterPro"/>
</dbReference>
<comment type="caution">
    <text evidence="2">The sequence shown here is derived from an EMBL/GenBank/DDBJ whole genome shotgun (WGS) entry which is preliminary data.</text>
</comment>
<dbReference type="AlphaFoldDB" id="A0A132F3Y6"/>
<dbReference type="InterPro" id="IPR000792">
    <property type="entry name" value="Tscrpt_reg_LuxR_C"/>
</dbReference>
<dbReference type="EMBL" id="LPJX01000022">
    <property type="protein sequence ID" value="KWF68703.1"/>
    <property type="molecule type" value="Genomic_DNA"/>
</dbReference>
<dbReference type="SMART" id="SM00421">
    <property type="entry name" value="HTH_LUXR"/>
    <property type="match status" value="1"/>
</dbReference>
<evidence type="ECO:0000313" key="3">
    <source>
        <dbReference type="Proteomes" id="UP000061512"/>
    </source>
</evidence>
<dbReference type="PROSITE" id="PS00622">
    <property type="entry name" value="HTH_LUXR_1"/>
    <property type="match status" value="1"/>
</dbReference>
<dbReference type="Proteomes" id="UP000061512">
    <property type="component" value="Unassembled WGS sequence"/>
</dbReference>